<dbReference type="Pfam" id="PF00082">
    <property type="entry name" value="Peptidase_S8"/>
    <property type="match status" value="1"/>
</dbReference>
<proteinExistence type="inferred from homology"/>
<comment type="similarity">
    <text evidence="1 5">Belongs to the peptidase S8 family.</text>
</comment>
<evidence type="ECO:0000256" key="1">
    <source>
        <dbReference type="ARBA" id="ARBA00011073"/>
    </source>
</evidence>
<evidence type="ECO:0000313" key="10">
    <source>
        <dbReference type="Proteomes" id="UP001497416"/>
    </source>
</evidence>
<feature type="active site" description="Charge relay system" evidence="5">
    <location>
        <position position="91"/>
    </location>
</feature>
<evidence type="ECO:0000313" key="9">
    <source>
        <dbReference type="EMBL" id="CAL2080956.1"/>
    </source>
</evidence>
<dbReference type="GO" id="GO:0008233">
    <property type="term" value="F:peptidase activity"/>
    <property type="evidence" value="ECO:0007669"/>
    <property type="project" value="UniProtKB-KW"/>
</dbReference>
<dbReference type="PROSITE" id="PS51257">
    <property type="entry name" value="PROKAR_LIPOPROTEIN"/>
    <property type="match status" value="1"/>
</dbReference>
<evidence type="ECO:0000259" key="8">
    <source>
        <dbReference type="Pfam" id="PF00082"/>
    </source>
</evidence>
<dbReference type="EMBL" id="CAXIXY010000003">
    <property type="protein sequence ID" value="CAL2080956.1"/>
    <property type="molecule type" value="Genomic_DNA"/>
</dbReference>
<dbReference type="Proteomes" id="UP001497416">
    <property type="component" value="Unassembled WGS sequence"/>
</dbReference>
<dbReference type="CDD" id="cd07483">
    <property type="entry name" value="Peptidases_S8_Subtilisin_Novo-like"/>
    <property type="match status" value="1"/>
</dbReference>
<dbReference type="InterPro" id="IPR023828">
    <property type="entry name" value="Peptidase_S8_Ser-AS"/>
</dbReference>
<dbReference type="Gene3D" id="3.40.50.200">
    <property type="entry name" value="Peptidase S8/S53 domain"/>
    <property type="match status" value="2"/>
</dbReference>
<gene>
    <name evidence="9" type="ORF">T190607A01A_11116</name>
</gene>
<keyword evidence="7" id="KW-0732">Signal</keyword>
<dbReference type="PROSITE" id="PS51892">
    <property type="entry name" value="SUBTILASE"/>
    <property type="match status" value="1"/>
</dbReference>
<organism evidence="9 10">
    <name type="scientific">Tenacibaculum platacis</name>
    <dbReference type="NCBI Taxonomy" id="3137852"/>
    <lineage>
        <taxon>Bacteria</taxon>
        <taxon>Pseudomonadati</taxon>
        <taxon>Bacteroidota</taxon>
        <taxon>Flavobacteriia</taxon>
        <taxon>Flavobacteriales</taxon>
        <taxon>Flavobacteriaceae</taxon>
        <taxon>Tenacibaculum</taxon>
    </lineage>
</organism>
<evidence type="ECO:0000256" key="3">
    <source>
        <dbReference type="ARBA" id="ARBA00022801"/>
    </source>
</evidence>
<keyword evidence="3 5" id="KW-0378">Hydrolase</keyword>
<keyword evidence="4 5" id="KW-0720">Serine protease</keyword>
<reference evidence="9 10" key="1">
    <citation type="submission" date="2024-05" db="EMBL/GenBank/DDBJ databases">
        <authorList>
            <person name="Duchaud E."/>
        </authorList>
    </citation>
    <scope>NUCLEOTIDE SEQUENCE [LARGE SCALE GENOMIC DNA]</scope>
    <source>
        <strain evidence="9">Ena-SAMPLE-TAB-13-05-2024-13:56:06:370-140302</strain>
    </source>
</reference>
<dbReference type="PROSITE" id="PS00138">
    <property type="entry name" value="SUBTILASE_SER"/>
    <property type="match status" value="1"/>
</dbReference>
<feature type="chain" id="PRO_5045625982" evidence="7">
    <location>
        <begin position="23"/>
        <end position="555"/>
    </location>
</feature>
<dbReference type="InterPro" id="IPR022398">
    <property type="entry name" value="Peptidase_S8_His-AS"/>
</dbReference>
<feature type="active site" description="Charge relay system" evidence="5">
    <location>
        <position position="477"/>
    </location>
</feature>
<evidence type="ECO:0000256" key="5">
    <source>
        <dbReference type="PROSITE-ProRule" id="PRU01240"/>
    </source>
</evidence>
<dbReference type="PANTHER" id="PTHR43399">
    <property type="entry name" value="SUBTILISIN-RELATED"/>
    <property type="match status" value="1"/>
</dbReference>
<feature type="region of interest" description="Disordered" evidence="6">
    <location>
        <begin position="282"/>
        <end position="309"/>
    </location>
</feature>
<dbReference type="PANTHER" id="PTHR43399:SF4">
    <property type="entry name" value="CELL WALL-ASSOCIATED PROTEASE"/>
    <property type="match status" value="1"/>
</dbReference>
<dbReference type="InterPro" id="IPR015500">
    <property type="entry name" value="Peptidase_S8_subtilisin-rel"/>
</dbReference>
<dbReference type="PROSITE" id="PS00137">
    <property type="entry name" value="SUBTILASE_HIS"/>
    <property type="match status" value="1"/>
</dbReference>
<accession>A0ABM9NW41</accession>
<dbReference type="RefSeq" id="WP_348710919.1">
    <property type="nucleotide sequence ID" value="NZ_CAXIXW010000014.1"/>
</dbReference>
<dbReference type="EC" id="3.4.21.-" evidence="9"/>
<sequence>MKVLKPILYSTVAVALASCSTAGSIAKKEVPQGPNTSIDIPAKKAELTDKEGKNWQHYDLATDTIPGMSTYKAQEFLKGKKGVEVIVGVVDSGTDLKHEDLKDVAWVNEDEIPGNGIDDDKNGYVDDINGWNFLGDSYKELLEYQRIMQNPSIADAETAAEVKEFYNKELEKAKKGIAKVEQNAGLYSKMLESVIEADKKFTKHFGKSDYSSQDVLGIKDNAELESSVAVAKQIFGFGIGSLSEAKSELEGAVSYFTGKLESDKAMISGDLLKKNYRKVVGDNPEDINDSPGYGNGNSGHSTKDESHGTHVSGIIGATRGNGKGMDGVASNVKIMAVRSVPDGDEYDKDVALGIRYAVDNGAKVINTSFGKGYSPHKNWVYDAIKYAAEKDVLIVNAAGNSSENIDVDKTFPNDAPDQVNEVSDNFITIGAMSSNYNEKLPASFTNYGKINVDVFGPGVAVYSTTPDSEYGKKSGTSMASPAVAGVAALVRSYYPELSASQVKRILMNSGTKIDFKVIKPGTKDELVPFSDLSVSGRVVNAYNALKMADRLVNGK</sequence>
<evidence type="ECO:0000256" key="4">
    <source>
        <dbReference type="ARBA" id="ARBA00022825"/>
    </source>
</evidence>
<feature type="signal peptide" evidence="7">
    <location>
        <begin position="1"/>
        <end position="22"/>
    </location>
</feature>
<keyword evidence="10" id="KW-1185">Reference proteome</keyword>
<dbReference type="InterPro" id="IPR036852">
    <property type="entry name" value="Peptidase_S8/S53_dom_sf"/>
</dbReference>
<dbReference type="InterPro" id="IPR051048">
    <property type="entry name" value="Peptidase_S8/S53_subtilisin"/>
</dbReference>
<dbReference type="InterPro" id="IPR034080">
    <property type="entry name" value="Protease_P7-like_dom"/>
</dbReference>
<keyword evidence="2 5" id="KW-0645">Protease</keyword>
<feature type="domain" description="Peptidase S8/S53" evidence="8">
    <location>
        <begin position="84"/>
        <end position="511"/>
    </location>
</feature>
<evidence type="ECO:0000256" key="6">
    <source>
        <dbReference type="SAM" id="MobiDB-lite"/>
    </source>
</evidence>
<evidence type="ECO:0000256" key="2">
    <source>
        <dbReference type="ARBA" id="ARBA00022670"/>
    </source>
</evidence>
<dbReference type="PRINTS" id="PR00723">
    <property type="entry name" value="SUBTILISIN"/>
</dbReference>
<comment type="caution">
    <text evidence="9">The sequence shown here is derived from an EMBL/GenBank/DDBJ whole genome shotgun (WGS) entry which is preliminary data.</text>
</comment>
<dbReference type="SUPFAM" id="SSF52743">
    <property type="entry name" value="Subtilisin-like"/>
    <property type="match status" value="1"/>
</dbReference>
<feature type="active site" description="Charge relay system" evidence="5">
    <location>
        <position position="307"/>
    </location>
</feature>
<dbReference type="InterPro" id="IPR000209">
    <property type="entry name" value="Peptidase_S8/S53_dom"/>
</dbReference>
<protein>
    <submittedName>
        <fullName evidence="9">Cell wall-associated protease</fullName>
        <ecNumber evidence="9">3.4.21.-</ecNumber>
    </submittedName>
</protein>
<dbReference type="GO" id="GO:0006508">
    <property type="term" value="P:proteolysis"/>
    <property type="evidence" value="ECO:0007669"/>
    <property type="project" value="UniProtKB-KW"/>
</dbReference>
<evidence type="ECO:0000256" key="7">
    <source>
        <dbReference type="SAM" id="SignalP"/>
    </source>
</evidence>
<name>A0ABM9NW41_9FLAO</name>